<evidence type="ECO:0000256" key="4">
    <source>
        <dbReference type="ARBA" id="ARBA00022827"/>
    </source>
</evidence>
<dbReference type="GO" id="GO:0050660">
    <property type="term" value="F:flavin adenine dinucleotide binding"/>
    <property type="evidence" value="ECO:0007669"/>
    <property type="project" value="InterPro"/>
</dbReference>
<sequence length="532" mass="58243">MSNTVNEFDYVIVGAGSAGCVLANRLTEDSAVTVCLIEAGPSDKSIFIKMPAALTFPIESDVFNWKFESEPEPELHDRVIGQARGRCLGGSSSINGMVYVRGSEKDYDHWRTLGVDGWDFADCLPFFRKMESFENGADPSRGADGPITVVRSKADHPLYQSFLDAGQQFGLDDAGDYNSGNQEGVHVTQATIRNGVRCSTSLAYLKPAIRRPNLTVMTNCLVKRVNLDGDVASGVTVQHNGEQKIIHAAREVVLCAGTIGSPHLLMLSGIGNRDELATHGVISRVHLPGVGADLQDHVVAPLRFRSPAGVSICKQLNTLGRLKLGVQWSLFKTGLGATPFFEVGSFFKSSDDVDYFNMQHEFLPFLADFQSGKVHIADGFQYFVSQMRPHSRGNITLRSADPRHKPVIRFNYLTDQRDVTQMVHGIRKTLQMVEQQAWSRYRGESVDTPGLNATDNELAAWLRQVANTEHHPTSTCRMGVDDMAVTDSQGCVHGVSRLRVVDGSILPRVPTANINAPIIMVAEKIAASMAAR</sequence>
<dbReference type="NCBIfam" id="NF002550">
    <property type="entry name" value="PRK02106.1"/>
    <property type="match status" value="1"/>
</dbReference>
<dbReference type="InterPro" id="IPR007867">
    <property type="entry name" value="GMC_OxRtase_C"/>
</dbReference>
<dbReference type="Gene3D" id="3.30.560.10">
    <property type="entry name" value="Glucose Oxidase, domain 3"/>
    <property type="match status" value="1"/>
</dbReference>
<organism evidence="10 11">
    <name type="scientific">Pseudomonas arsenicoxydans</name>
    <dbReference type="NCBI Taxonomy" id="702115"/>
    <lineage>
        <taxon>Bacteria</taxon>
        <taxon>Pseudomonadati</taxon>
        <taxon>Pseudomonadota</taxon>
        <taxon>Gammaproteobacteria</taxon>
        <taxon>Pseudomonadales</taxon>
        <taxon>Pseudomonadaceae</taxon>
        <taxon>Pseudomonas</taxon>
    </lineage>
</organism>
<dbReference type="Pfam" id="PF00732">
    <property type="entry name" value="GMC_oxred_N"/>
    <property type="match status" value="1"/>
</dbReference>
<feature type="binding site" evidence="6">
    <location>
        <position position="503"/>
    </location>
    <ligand>
        <name>FAD</name>
        <dbReference type="ChEBI" id="CHEBI:57692"/>
    </ligand>
</feature>
<keyword evidence="5" id="KW-0560">Oxidoreductase</keyword>
<keyword evidence="11" id="KW-1185">Reference proteome</keyword>
<feature type="binding site" evidence="6">
    <location>
        <begin position="95"/>
        <end position="98"/>
    </location>
    <ligand>
        <name>FAD</name>
        <dbReference type="ChEBI" id="CHEBI:57692"/>
    </ligand>
</feature>
<evidence type="ECO:0000313" key="10">
    <source>
        <dbReference type="EMBL" id="QAY85434.1"/>
    </source>
</evidence>
<evidence type="ECO:0000259" key="8">
    <source>
        <dbReference type="PROSITE" id="PS00623"/>
    </source>
</evidence>
<dbReference type="Gene3D" id="3.50.50.60">
    <property type="entry name" value="FAD/NAD(P)-binding domain"/>
    <property type="match status" value="1"/>
</dbReference>
<evidence type="ECO:0000256" key="7">
    <source>
        <dbReference type="RuleBase" id="RU003968"/>
    </source>
</evidence>
<feature type="binding site" evidence="6">
    <location>
        <position position="222"/>
    </location>
    <ligand>
        <name>FAD</name>
        <dbReference type="ChEBI" id="CHEBI:57692"/>
    </ligand>
</feature>
<evidence type="ECO:0000256" key="3">
    <source>
        <dbReference type="ARBA" id="ARBA00022630"/>
    </source>
</evidence>
<dbReference type="EMBL" id="CP024767">
    <property type="protein sequence ID" value="QAY85434.1"/>
    <property type="molecule type" value="Genomic_DNA"/>
</dbReference>
<dbReference type="PANTHER" id="PTHR11552:SF147">
    <property type="entry name" value="CHOLINE DEHYDROGENASE, MITOCHONDRIAL"/>
    <property type="match status" value="1"/>
</dbReference>
<evidence type="ECO:0000259" key="9">
    <source>
        <dbReference type="PROSITE" id="PS00624"/>
    </source>
</evidence>
<dbReference type="GO" id="GO:0019285">
    <property type="term" value="P:glycine betaine biosynthetic process from choline"/>
    <property type="evidence" value="ECO:0007669"/>
    <property type="project" value="TreeGrafter"/>
</dbReference>
<evidence type="ECO:0000256" key="1">
    <source>
        <dbReference type="ARBA" id="ARBA00001974"/>
    </source>
</evidence>
<evidence type="ECO:0000313" key="11">
    <source>
        <dbReference type="Proteomes" id="UP000291121"/>
    </source>
</evidence>
<dbReference type="SUPFAM" id="SSF54373">
    <property type="entry name" value="FAD-linked reductases, C-terminal domain"/>
    <property type="match status" value="1"/>
</dbReference>
<dbReference type="Pfam" id="PF05199">
    <property type="entry name" value="GMC_oxred_C"/>
    <property type="match status" value="1"/>
</dbReference>
<reference evidence="10 11" key="1">
    <citation type="submission" date="2017-11" db="EMBL/GenBank/DDBJ databases">
        <title>Genome sequence of Pseudomonas arsenicoxydans ACM1.</title>
        <authorList>
            <person name="Nascimento F.X."/>
        </authorList>
    </citation>
    <scope>NUCLEOTIDE SEQUENCE [LARGE SCALE GENOMIC DNA]</scope>
    <source>
        <strain evidence="10 11">ACM1</strain>
    </source>
</reference>
<name>A0A4V0YK02_9PSED</name>
<dbReference type="PANTHER" id="PTHR11552">
    <property type="entry name" value="GLUCOSE-METHANOL-CHOLINE GMC OXIDOREDUCTASE"/>
    <property type="match status" value="1"/>
</dbReference>
<evidence type="ECO:0000256" key="5">
    <source>
        <dbReference type="ARBA" id="ARBA00023002"/>
    </source>
</evidence>
<dbReference type="PROSITE" id="PS00623">
    <property type="entry name" value="GMC_OXRED_1"/>
    <property type="match status" value="1"/>
</dbReference>
<evidence type="ECO:0000256" key="2">
    <source>
        <dbReference type="ARBA" id="ARBA00010790"/>
    </source>
</evidence>
<keyword evidence="4 6" id="KW-0274">FAD</keyword>
<evidence type="ECO:0000256" key="6">
    <source>
        <dbReference type="PIRSR" id="PIRSR000137-2"/>
    </source>
</evidence>
<protein>
    <submittedName>
        <fullName evidence="10">Choline dehydrogenase</fullName>
    </submittedName>
</protein>
<dbReference type="GO" id="GO:0016020">
    <property type="term" value="C:membrane"/>
    <property type="evidence" value="ECO:0007669"/>
    <property type="project" value="TreeGrafter"/>
</dbReference>
<dbReference type="RefSeq" id="WP_208667613.1">
    <property type="nucleotide sequence ID" value="NZ_CP024767.1"/>
</dbReference>
<dbReference type="InterPro" id="IPR000172">
    <property type="entry name" value="GMC_OxRdtase_N"/>
</dbReference>
<gene>
    <name evidence="10" type="ORF">CUN61_16170</name>
</gene>
<dbReference type="GO" id="GO:0008812">
    <property type="term" value="F:choline dehydrogenase activity"/>
    <property type="evidence" value="ECO:0007669"/>
    <property type="project" value="TreeGrafter"/>
</dbReference>
<comment type="similarity">
    <text evidence="2 7">Belongs to the GMC oxidoreductase family.</text>
</comment>
<dbReference type="PROSITE" id="PS00624">
    <property type="entry name" value="GMC_OXRED_2"/>
    <property type="match status" value="1"/>
</dbReference>
<dbReference type="InterPro" id="IPR012132">
    <property type="entry name" value="GMC_OxRdtase"/>
</dbReference>
<keyword evidence="3 7" id="KW-0285">Flavoprotein</keyword>
<dbReference type="Proteomes" id="UP000291121">
    <property type="component" value="Chromosome"/>
</dbReference>
<dbReference type="InterPro" id="IPR036188">
    <property type="entry name" value="FAD/NAD-bd_sf"/>
</dbReference>
<dbReference type="AlphaFoldDB" id="A0A4V0YK02"/>
<dbReference type="PIRSF" id="PIRSF000137">
    <property type="entry name" value="Alcohol_oxidase"/>
    <property type="match status" value="1"/>
</dbReference>
<feature type="domain" description="Glucose-methanol-choline oxidoreductase N-terminal" evidence="9">
    <location>
        <begin position="257"/>
        <end position="271"/>
    </location>
</feature>
<accession>A0A4V0YK02</accession>
<dbReference type="SUPFAM" id="SSF51905">
    <property type="entry name" value="FAD/NAD(P)-binding domain"/>
    <property type="match status" value="1"/>
</dbReference>
<comment type="cofactor">
    <cofactor evidence="1 6">
        <name>FAD</name>
        <dbReference type="ChEBI" id="CHEBI:57692"/>
    </cofactor>
</comment>
<proteinExistence type="inferred from homology"/>
<feature type="domain" description="Glucose-methanol-choline oxidoreductase N-terminal" evidence="8">
    <location>
        <begin position="85"/>
        <end position="108"/>
    </location>
</feature>